<dbReference type="AlphaFoldDB" id="A0A371H640"/>
<gene>
    <name evidence="1" type="ORF">CR513_18830</name>
</gene>
<name>A0A371H640_MUCPR</name>
<proteinExistence type="predicted"/>
<dbReference type="Proteomes" id="UP000257109">
    <property type="component" value="Unassembled WGS sequence"/>
</dbReference>
<organism evidence="1 2">
    <name type="scientific">Mucuna pruriens</name>
    <name type="common">Velvet bean</name>
    <name type="synonym">Dolichos pruriens</name>
    <dbReference type="NCBI Taxonomy" id="157652"/>
    <lineage>
        <taxon>Eukaryota</taxon>
        <taxon>Viridiplantae</taxon>
        <taxon>Streptophyta</taxon>
        <taxon>Embryophyta</taxon>
        <taxon>Tracheophyta</taxon>
        <taxon>Spermatophyta</taxon>
        <taxon>Magnoliopsida</taxon>
        <taxon>eudicotyledons</taxon>
        <taxon>Gunneridae</taxon>
        <taxon>Pentapetalae</taxon>
        <taxon>rosids</taxon>
        <taxon>fabids</taxon>
        <taxon>Fabales</taxon>
        <taxon>Fabaceae</taxon>
        <taxon>Papilionoideae</taxon>
        <taxon>50 kb inversion clade</taxon>
        <taxon>NPAAA clade</taxon>
        <taxon>indigoferoid/millettioid clade</taxon>
        <taxon>Phaseoleae</taxon>
        <taxon>Mucuna</taxon>
    </lineage>
</organism>
<feature type="non-terminal residue" evidence="1">
    <location>
        <position position="1"/>
    </location>
</feature>
<dbReference type="EMBL" id="QJKJ01003483">
    <property type="protein sequence ID" value="RDX98284.1"/>
    <property type="molecule type" value="Genomic_DNA"/>
</dbReference>
<evidence type="ECO:0000313" key="1">
    <source>
        <dbReference type="EMBL" id="RDX98284.1"/>
    </source>
</evidence>
<protein>
    <submittedName>
        <fullName evidence="1">Uncharacterized protein</fullName>
    </submittedName>
</protein>
<dbReference type="OrthoDB" id="1699331at2759"/>
<keyword evidence="2" id="KW-1185">Reference proteome</keyword>
<sequence>MTSNLPYGNRQLEIGKLVDRVDIIGEAIAIGQHQPSIVAKVCGICTSVENPTDMCPILQETKSDHPESVRAIGGY</sequence>
<evidence type="ECO:0000313" key="2">
    <source>
        <dbReference type="Proteomes" id="UP000257109"/>
    </source>
</evidence>
<reference evidence="1" key="1">
    <citation type="submission" date="2018-05" db="EMBL/GenBank/DDBJ databases">
        <title>Draft genome of Mucuna pruriens seed.</title>
        <authorList>
            <person name="Nnadi N.E."/>
            <person name="Vos R."/>
            <person name="Hasami M.H."/>
            <person name="Devisetty U.K."/>
            <person name="Aguiy J.C."/>
        </authorList>
    </citation>
    <scope>NUCLEOTIDE SEQUENCE [LARGE SCALE GENOMIC DNA]</scope>
    <source>
        <strain evidence="1">JCA_2017</strain>
    </source>
</reference>
<comment type="caution">
    <text evidence="1">The sequence shown here is derived from an EMBL/GenBank/DDBJ whole genome shotgun (WGS) entry which is preliminary data.</text>
</comment>
<accession>A0A371H640</accession>